<evidence type="ECO:0000313" key="3">
    <source>
        <dbReference type="EMBL" id="KAF9701663.1"/>
    </source>
</evidence>
<protein>
    <recommendedName>
        <fullName evidence="2">Heterokaryon incompatibility domain-containing protein</fullName>
    </recommendedName>
</protein>
<comment type="caution">
    <text evidence="3">The sequence shown here is derived from an EMBL/GenBank/DDBJ whole genome shotgun (WGS) entry which is preliminary data.</text>
</comment>
<reference evidence="3" key="2">
    <citation type="submission" date="2020-09" db="EMBL/GenBank/DDBJ databases">
        <title>Reference genome assembly for Australian Ascochyta lentis isolate Al4.</title>
        <authorList>
            <person name="Lee R.C."/>
            <person name="Farfan-Caceres L.M."/>
            <person name="Debler J.W."/>
            <person name="Williams A.H."/>
            <person name="Henares B.M."/>
        </authorList>
    </citation>
    <scope>NUCLEOTIDE SEQUENCE</scope>
    <source>
        <strain evidence="3">Al4</strain>
    </source>
</reference>
<dbReference type="Pfam" id="PF06985">
    <property type="entry name" value="HET"/>
    <property type="match status" value="1"/>
</dbReference>
<dbReference type="InterPro" id="IPR010730">
    <property type="entry name" value="HET"/>
</dbReference>
<evidence type="ECO:0000259" key="2">
    <source>
        <dbReference type="Pfam" id="PF06985"/>
    </source>
</evidence>
<dbReference type="PANTHER" id="PTHR24148">
    <property type="entry name" value="ANKYRIN REPEAT DOMAIN-CONTAINING PROTEIN 39 HOMOLOG-RELATED"/>
    <property type="match status" value="1"/>
</dbReference>
<feature type="domain" description="Heterokaryon incompatibility" evidence="2">
    <location>
        <begin position="106"/>
        <end position="231"/>
    </location>
</feature>
<organism evidence="3 4">
    <name type="scientific">Ascochyta lentis</name>
    <dbReference type="NCBI Taxonomy" id="205686"/>
    <lineage>
        <taxon>Eukaryota</taxon>
        <taxon>Fungi</taxon>
        <taxon>Dikarya</taxon>
        <taxon>Ascomycota</taxon>
        <taxon>Pezizomycotina</taxon>
        <taxon>Dothideomycetes</taxon>
        <taxon>Pleosporomycetidae</taxon>
        <taxon>Pleosporales</taxon>
        <taxon>Pleosporineae</taxon>
        <taxon>Didymellaceae</taxon>
        <taxon>Ascochyta</taxon>
    </lineage>
</organism>
<dbReference type="AlphaFoldDB" id="A0A8H7MMK3"/>
<dbReference type="InterPro" id="IPR052895">
    <property type="entry name" value="HetReg/Transcr_Mod"/>
</dbReference>
<accession>A0A8H7MMK3</accession>
<proteinExistence type="predicted"/>
<feature type="region of interest" description="Disordered" evidence="1">
    <location>
        <begin position="1"/>
        <end position="23"/>
    </location>
</feature>
<dbReference type="OrthoDB" id="3553147at2759"/>
<dbReference type="Proteomes" id="UP000651452">
    <property type="component" value="Unassembled WGS sequence"/>
</dbReference>
<keyword evidence="4" id="KW-1185">Reference proteome</keyword>
<dbReference type="PANTHER" id="PTHR24148:SF73">
    <property type="entry name" value="HET DOMAIN PROTEIN (AFU_ORTHOLOGUE AFUA_8G01020)"/>
    <property type="match status" value="1"/>
</dbReference>
<evidence type="ECO:0000313" key="4">
    <source>
        <dbReference type="Proteomes" id="UP000651452"/>
    </source>
</evidence>
<gene>
    <name evidence="3" type="ORF">EKO04_001001</name>
</gene>
<dbReference type="EMBL" id="RZGK01000002">
    <property type="protein sequence ID" value="KAF9701663.1"/>
    <property type="molecule type" value="Genomic_DNA"/>
</dbReference>
<reference evidence="3" key="1">
    <citation type="submission" date="2018-12" db="EMBL/GenBank/DDBJ databases">
        <authorList>
            <person name="Syme R.A."/>
            <person name="Farfan-Caceres L."/>
            <person name="Lichtenzveig J."/>
        </authorList>
    </citation>
    <scope>NUCLEOTIDE SEQUENCE</scope>
    <source>
        <strain evidence="3">Al4</strain>
    </source>
</reference>
<sequence length="602" mass="67771">MRPKKKRSLSANSDVEPRKKLQLPATSVPLSSAILNHSQPTATANSPGTRYVDPGAAVDADPYSTHPLNHNTSQIRVLSLLPDGNRNAALMGKLRVVDLVSEKPKYEALSYVWGSPDLSYELHVQGGLLKISANLFAALVQLRDARAPRDLWIDAICINQTTASEKNHQVGQMFRIYSQAWRVLIWLGEADEESDRAMSCVANRHYYSLGLHQASSIFTRPWWSRVWTLQEGFAAGPYSRVLCGNRTVGWEALLNAYKSQLPISWQLQEGDVAEFVRAYTKHQIWSSTLEGMFWSSTLREATDPRDYIYALLGPIDPTIKTFLQPDYTKPVSWVYQKAMVAMIAEAGQLDLLLIRILQKDSTKPSWYLDFSTTDGLQRRRKIVAKLHKSSPEGAFSSVVRQKPGDPAHLFQHDSDRGTITLVGRKVDEVLLSCRRDEENIWCGLARVNQPHFTCEQHCQFSYFAGKYKQELADLHPDGAPVAEPRRSRVQQSRFRFNYRDDSWLDASRWLFGTAGGRIGFANTSLQRNDIVCELEGALLPIVLRPEAEDTYSVVGVIAASGIWNESSDIGIDVEFLGHLEGRMLDKLGCRDLEAGEERFVIC</sequence>
<name>A0A8H7MMK3_9PLEO</name>
<evidence type="ECO:0000256" key="1">
    <source>
        <dbReference type="SAM" id="MobiDB-lite"/>
    </source>
</evidence>